<sequence length="327" mass="37175">MGTPVKIGVIGLGHIARDQMKALAKVEQYEIAAVCDSDRNKEKQFHLEVPFYDDYQDLLAENLDAVLISTPNLTHYEICKYALLKGKHVLLEKPAVPSTELLRKLKHISEEQNVIFSIAYHASFAKDLLWFLEEYKTNGIEKFGPITGFHCKFYDPYLINGDLQTHAISLQGSWIDSGINALSVLEKLLPIQHVHIVDSRLSEIKGIPCKEVQGSVDFTFPIQGTRKIGRGQIDTNWTLGKNSKQTILYFDDTNQSIILEHSKQQVIKVDPDQTTSVLQDFSNENTRLVNHYDGVFNEFYNHLSNGTNNLPMSLRLHRLLYAPYSLT</sequence>
<dbReference type="InterPro" id="IPR036291">
    <property type="entry name" value="NAD(P)-bd_dom_sf"/>
</dbReference>
<dbReference type="SUPFAM" id="SSF51735">
    <property type="entry name" value="NAD(P)-binding Rossmann-fold domains"/>
    <property type="match status" value="1"/>
</dbReference>
<accession>A0ABU6KDU8</accession>
<evidence type="ECO:0000313" key="2">
    <source>
        <dbReference type="EMBL" id="MEC5423308.1"/>
    </source>
</evidence>
<dbReference type="Proteomes" id="UP001335737">
    <property type="component" value="Unassembled WGS sequence"/>
</dbReference>
<proteinExistence type="predicted"/>
<dbReference type="Pfam" id="PF01408">
    <property type="entry name" value="GFO_IDH_MocA"/>
    <property type="match status" value="1"/>
</dbReference>
<dbReference type="Gene3D" id="3.40.50.720">
    <property type="entry name" value="NAD(P)-binding Rossmann-like Domain"/>
    <property type="match status" value="1"/>
</dbReference>
<organism evidence="2 3">
    <name type="scientific">Virgibacillus tibetensis</name>
    <dbReference type="NCBI Taxonomy" id="3042313"/>
    <lineage>
        <taxon>Bacteria</taxon>
        <taxon>Bacillati</taxon>
        <taxon>Bacillota</taxon>
        <taxon>Bacilli</taxon>
        <taxon>Bacillales</taxon>
        <taxon>Bacillaceae</taxon>
        <taxon>Virgibacillus</taxon>
    </lineage>
</organism>
<protein>
    <submittedName>
        <fullName evidence="2">Gfo/Idh/MocA family oxidoreductase</fullName>
    </submittedName>
</protein>
<name>A0ABU6KDU8_9BACI</name>
<keyword evidence="3" id="KW-1185">Reference proteome</keyword>
<dbReference type="RefSeq" id="WP_327606861.1">
    <property type="nucleotide sequence ID" value="NZ_JARZFX010000002.1"/>
</dbReference>
<feature type="domain" description="Gfo/Idh/MocA-like oxidoreductase N-terminal" evidence="1">
    <location>
        <begin position="5"/>
        <end position="120"/>
    </location>
</feature>
<dbReference type="InterPro" id="IPR051450">
    <property type="entry name" value="Gfo/Idh/MocA_Oxidoreductases"/>
</dbReference>
<dbReference type="PANTHER" id="PTHR43377:SF1">
    <property type="entry name" value="BILIVERDIN REDUCTASE A"/>
    <property type="match status" value="1"/>
</dbReference>
<evidence type="ECO:0000313" key="3">
    <source>
        <dbReference type="Proteomes" id="UP001335737"/>
    </source>
</evidence>
<reference evidence="2 3" key="1">
    <citation type="journal article" date="2024" name="Int. J. Syst. Evol. Microbiol.">
        <title>Virgibacillus tibetensis sp. nov., isolated from salt lake on the Tibetan Plateau of China.</title>
        <authorList>
            <person name="Phurbu D."/>
            <person name="Liu Z.-X."/>
            <person name="Wang R."/>
            <person name="Zheng Y.-Y."/>
            <person name="Liu H.-C."/>
            <person name="Zhou Y.-G."/>
            <person name="Yu Y.-J."/>
            <person name="Li A.-H."/>
        </authorList>
    </citation>
    <scope>NUCLEOTIDE SEQUENCE [LARGE SCALE GENOMIC DNA]</scope>
    <source>
        <strain evidence="2 3">C22-A2</strain>
    </source>
</reference>
<comment type="caution">
    <text evidence="2">The sequence shown here is derived from an EMBL/GenBank/DDBJ whole genome shotgun (WGS) entry which is preliminary data.</text>
</comment>
<evidence type="ECO:0000259" key="1">
    <source>
        <dbReference type="Pfam" id="PF01408"/>
    </source>
</evidence>
<dbReference type="PANTHER" id="PTHR43377">
    <property type="entry name" value="BILIVERDIN REDUCTASE A"/>
    <property type="match status" value="1"/>
</dbReference>
<dbReference type="InterPro" id="IPR000683">
    <property type="entry name" value="Gfo/Idh/MocA-like_OxRdtase_N"/>
</dbReference>
<gene>
    <name evidence="2" type="ORF">QGM71_07320</name>
</gene>
<dbReference type="Gene3D" id="3.30.360.10">
    <property type="entry name" value="Dihydrodipicolinate Reductase, domain 2"/>
    <property type="match status" value="1"/>
</dbReference>
<dbReference type="EMBL" id="JARZFX010000002">
    <property type="protein sequence ID" value="MEC5423308.1"/>
    <property type="molecule type" value="Genomic_DNA"/>
</dbReference>